<feature type="domain" description="M23ase beta-sheet core" evidence="2">
    <location>
        <begin position="249"/>
        <end position="345"/>
    </location>
</feature>
<dbReference type="RefSeq" id="WP_211695396.1">
    <property type="nucleotide sequence ID" value="NZ_CP046600.1"/>
</dbReference>
<dbReference type="EMBL" id="CP046600">
    <property type="protein sequence ID" value="QUR67822.1"/>
    <property type="molecule type" value="Genomic_DNA"/>
</dbReference>
<reference evidence="3" key="1">
    <citation type="submission" date="2019-12" db="EMBL/GenBank/DDBJ databases">
        <title>Mycobacterium spongiae sp. nov.</title>
        <authorList>
            <person name="Stinear T."/>
        </authorList>
    </citation>
    <scope>NUCLEOTIDE SEQUENCE</scope>
    <source>
        <strain evidence="3">FSD4b-SM</strain>
    </source>
</reference>
<dbReference type="Gene3D" id="2.70.70.10">
    <property type="entry name" value="Glucose Permease (Domain IIA)"/>
    <property type="match status" value="1"/>
</dbReference>
<dbReference type="KEGG" id="mspg:F6B93_12545"/>
<accession>A0A975JY39</accession>
<dbReference type="CDD" id="cd12797">
    <property type="entry name" value="M23_peptidase"/>
    <property type="match status" value="1"/>
</dbReference>
<keyword evidence="1" id="KW-0732">Signal</keyword>
<gene>
    <name evidence="3" type="ORF">F6B93_12545</name>
</gene>
<organism evidence="3 4">
    <name type="scientific">Mycobacterium spongiae</name>
    <dbReference type="NCBI Taxonomy" id="886343"/>
    <lineage>
        <taxon>Bacteria</taxon>
        <taxon>Bacillati</taxon>
        <taxon>Actinomycetota</taxon>
        <taxon>Actinomycetes</taxon>
        <taxon>Mycobacteriales</taxon>
        <taxon>Mycobacteriaceae</taxon>
        <taxon>Mycobacterium</taxon>
    </lineage>
</organism>
<dbReference type="SUPFAM" id="SSF51261">
    <property type="entry name" value="Duplicated hybrid motif"/>
    <property type="match status" value="1"/>
</dbReference>
<dbReference type="InterPro" id="IPR050570">
    <property type="entry name" value="Cell_wall_metabolism_enzyme"/>
</dbReference>
<evidence type="ECO:0000256" key="1">
    <source>
        <dbReference type="SAM" id="SignalP"/>
    </source>
</evidence>
<feature type="signal peptide" evidence="1">
    <location>
        <begin position="1"/>
        <end position="24"/>
    </location>
</feature>
<dbReference type="PANTHER" id="PTHR21666:SF270">
    <property type="entry name" value="MUREIN HYDROLASE ACTIVATOR ENVC"/>
    <property type="match status" value="1"/>
</dbReference>
<dbReference type="PANTHER" id="PTHR21666">
    <property type="entry name" value="PEPTIDASE-RELATED"/>
    <property type="match status" value="1"/>
</dbReference>
<sequence length="409" mass="42854">MTFAVTRTIAVVSFLALLSVGCGASTDSPAASTTAAGRGDVTSSVVDALTPLIGSVPFAPIPFAGSDGKTHLVYELWVTNFTSADLVVNNVKVLDAGSDRIVGDFAGEAVRQRLQPAGSREGVDHLEPGQSAMVFIHLDLTEDAVPASLVHQVEVTGEAIPPKKNPLTERIGAATVDQRTLQVLSAPVLGQRYIAVDGCCDAQWHTRAVLPINGQASIAQRYAIDYEQADEQGRVFAGDPADPANYAIYGNEVLAVADGTVVDTRNDLPEQTPGSFPTGIPLAEADGNFVVLDIGDGFYVNYAHMQPGSVRPAAGEKVTRGDVIGLVGNTGNTLVPHLHIHVMDGPSPLAAQGLPYLVDRFSITGQVVDKAAFEHSEVLGAPLATQPGVTPTDHTDQLVLDLNIVTFAP</sequence>
<dbReference type="GO" id="GO:0004222">
    <property type="term" value="F:metalloendopeptidase activity"/>
    <property type="evidence" value="ECO:0007669"/>
    <property type="project" value="TreeGrafter"/>
</dbReference>
<dbReference type="Proteomes" id="UP000682202">
    <property type="component" value="Chromosome"/>
</dbReference>
<dbReference type="PROSITE" id="PS51257">
    <property type="entry name" value="PROKAR_LIPOPROTEIN"/>
    <property type="match status" value="1"/>
</dbReference>
<evidence type="ECO:0000313" key="4">
    <source>
        <dbReference type="Proteomes" id="UP000682202"/>
    </source>
</evidence>
<feature type="chain" id="PRO_5038691068" evidence="1">
    <location>
        <begin position="25"/>
        <end position="409"/>
    </location>
</feature>
<evidence type="ECO:0000259" key="2">
    <source>
        <dbReference type="Pfam" id="PF01551"/>
    </source>
</evidence>
<name>A0A975JY39_9MYCO</name>
<dbReference type="AlphaFoldDB" id="A0A975JY39"/>
<protein>
    <submittedName>
        <fullName evidence="3">Peptidoglycan DD-metalloendopeptidase family protein</fullName>
    </submittedName>
</protein>
<dbReference type="Pfam" id="PF01551">
    <property type="entry name" value="Peptidase_M23"/>
    <property type="match status" value="1"/>
</dbReference>
<proteinExistence type="predicted"/>
<evidence type="ECO:0000313" key="3">
    <source>
        <dbReference type="EMBL" id="QUR67822.1"/>
    </source>
</evidence>
<dbReference type="InterPro" id="IPR011055">
    <property type="entry name" value="Dup_hybrid_motif"/>
</dbReference>
<keyword evidence="4" id="KW-1185">Reference proteome</keyword>
<dbReference type="InterPro" id="IPR016047">
    <property type="entry name" value="M23ase_b-sheet_dom"/>
</dbReference>